<protein>
    <submittedName>
        <fullName evidence="3">Uncharacterized protein</fullName>
    </submittedName>
</protein>
<gene>
    <name evidence="3" type="ORF">ASD8599_00102</name>
</gene>
<keyword evidence="2" id="KW-0472">Membrane</keyword>
<dbReference type="AlphaFoldDB" id="A0A2R8B8L4"/>
<evidence type="ECO:0000313" key="4">
    <source>
        <dbReference type="Proteomes" id="UP000244880"/>
    </source>
</evidence>
<accession>A0A2R8B8L4</accession>
<reference evidence="3 4" key="1">
    <citation type="submission" date="2018-03" db="EMBL/GenBank/DDBJ databases">
        <authorList>
            <person name="Keele B.F."/>
        </authorList>
    </citation>
    <scope>NUCLEOTIDE SEQUENCE [LARGE SCALE GENOMIC DNA]</scope>
    <source>
        <strain evidence="3 4">CECT 8599</strain>
    </source>
</reference>
<keyword evidence="2" id="KW-0812">Transmembrane</keyword>
<dbReference type="Proteomes" id="UP000244880">
    <property type="component" value="Unassembled WGS sequence"/>
</dbReference>
<feature type="region of interest" description="Disordered" evidence="1">
    <location>
        <begin position="1"/>
        <end position="35"/>
    </location>
</feature>
<feature type="transmembrane region" description="Helical" evidence="2">
    <location>
        <begin position="47"/>
        <end position="68"/>
    </location>
</feature>
<sequence length="333" mass="37056">MSDQNSFQERLKRLETKHGGFKEPPSFDPVPPKNEIRSSSNGFGIKHAIMCVLGMVMVVIVGSGVFVFQSISGAPTSMVQPSPEYLERMRDDSAETFRRLARGETPNSLNGFFLEAAFRKQAGDGPMPAVFLPKGKRDWVGVYTRDARQPNALKTLETRWTQQTRKSVSALKDHPHWNSVEFFLLGNKEPSLQSRAGAPYGATAVFIHPSGKYLHVKMRFLHEQTVLGENRLGPLSEKASWIDQLEKLEAKKGSSFERIRLSGIKSLNRVNKNGAPSLRTSGRSATNLDVVVPLSSRAILYLRGNATVRDLENLISTIDRKALEKTHDIAPKS</sequence>
<name>A0A2R8B8L4_9RHOB</name>
<dbReference type="EMBL" id="OMOR01000001">
    <property type="protein sequence ID" value="SPH19378.1"/>
    <property type="molecule type" value="Genomic_DNA"/>
</dbReference>
<keyword evidence="2" id="KW-1133">Transmembrane helix</keyword>
<feature type="compositionally biased region" description="Basic and acidic residues" evidence="1">
    <location>
        <begin position="9"/>
        <end position="21"/>
    </location>
</feature>
<dbReference type="RefSeq" id="WP_108826726.1">
    <property type="nucleotide sequence ID" value="NZ_OMOR01000001.1"/>
</dbReference>
<evidence type="ECO:0000313" key="3">
    <source>
        <dbReference type="EMBL" id="SPH19378.1"/>
    </source>
</evidence>
<evidence type="ECO:0000256" key="1">
    <source>
        <dbReference type="SAM" id="MobiDB-lite"/>
    </source>
</evidence>
<proteinExistence type="predicted"/>
<dbReference type="OrthoDB" id="7876384at2"/>
<organism evidence="3 4">
    <name type="scientific">Ascidiaceihabitans donghaensis</name>
    <dbReference type="NCBI Taxonomy" id="1510460"/>
    <lineage>
        <taxon>Bacteria</taxon>
        <taxon>Pseudomonadati</taxon>
        <taxon>Pseudomonadota</taxon>
        <taxon>Alphaproteobacteria</taxon>
        <taxon>Rhodobacterales</taxon>
        <taxon>Paracoccaceae</taxon>
        <taxon>Ascidiaceihabitans</taxon>
    </lineage>
</organism>
<evidence type="ECO:0000256" key="2">
    <source>
        <dbReference type="SAM" id="Phobius"/>
    </source>
</evidence>
<keyword evidence="4" id="KW-1185">Reference proteome</keyword>